<comment type="caution">
    <text evidence="4">The sequence shown here is derived from an EMBL/GenBank/DDBJ whole genome shotgun (WGS) entry which is preliminary data.</text>
</comment>
<gene>
    <name evidence="4" type="ORF">A7D00_3803</name>
</gene>
<feature type="chain" id="PRO_5008086303" description="protein-tyrosine-phosphatase" evidence="2">
    <location>
        <begin position="22"/>
        <end position="198"/>
    </location>
</feature>
<dbReference type="Proteomes" id="UP000243519">
    <property type="component" value="Unassembled WGS sequence"/>
</dbReference>
<proteinExistence type="predicted"/>
<evidence type="ECO:0000256" key="2">
    <source>
        <dbReference type="SAM" id="SignalP"/>
    </source>
</evidence>
<dbReference type="PANTHER" id="PTHR11717:SF7">
    <property type="entry name" value="LOW MOLECULAR WEIGHT PHOSPHOTYROSINE PROTEIN PHOSPHATASE"/>
    <property type="match status" value="1"/>
</dbReference>
<keyword evidence="2" id="KW-0732">Signal</keyword>
<dbReference type="EMBL" id="LHPN01000005">
    <property type="protein sequence ID" value="OAL71773.1"/>
    <property type="molecule type" value="Genomic_DNA"/>
</dbReference>
<accession>A0A178FJN1</accession>
<protein>
    <recommendedName>
        <fullName evidence="1">protein-tyrosine-phosphatase</fullName>
        <ecNumber evidence="1">3.1.3.48</ecNumber>
    </recommendedName>
</protein>
<dbReference type="Pfam" id="PF01451">
    <property type="entry name" value="LMWPc"/>
    <property type="match status" value="1"/>
</dbReference>
<sequence length="198" mass="22197">MTDVSVLFVCLGNICMWQISGDNDDNVDDGRLTDRTGRSPMAEAVFRHIVSSRDGKTVTFSKLDSAGTCAAHLHDPPDPRTMSTLKKHGITDFTHAARRVKTSDFTEFDYLIAMDQENYDSLMYSRSRVKGEKLAEVRMFGDFDADRLADGGRGESEEVPDPYYGGRDGFDRVYDMVTRLSNGFIDYLEKKHAVDAAN</sequence>
<dbReference type="GO" id="GO:0004725">
    <property type="term" value="F:protein tyrosine phosphatase activity"/>
    <property type="evidence" value="ECO:0007669"/>
    <property type="project" value="UniProtKB-EC"/>
</dbReference>
<evidence type="ECO:0000259" key="3">
    <source>
        <dbReference type="SMART" id="SM00226"/>
    </source>
</evidence>
<dbReference type="SUPFAM" id="SSF52788">
    <property type="entry name" value="Phosphotyrosine protein phosphatases I"/>
    <property type="match status" value="1"/>
</dbReference>
<dbReference type="Gene3D" id="3.40.50.2300">
    <property type="match status" value="1"/>
</dbReference>
<feature type="domain" description="Phosphotyrosine protein phosphatase I" evidence="3">
    <location>
        <begin position="4"/>
        <end position="187"/>
    </location>
</feature>
<evidence type="ECO:0000313" key="4">
    <source>
        <dbReference type="EMBL" id="OAL71773.1"/>
    </source>
</evidence>
<dbReference type="OrthoDB" id="3388at2759"/>
<feature type="signal peptide" evidence="2">
    <location>
        <begin position="1"/>
        <end position="21"/>
    </location>
</feature>
<dbReference type="SMART" id="SM00226">
    <property type="entry name" value="LMWPc"/>
    <property type="match status" value="1"/>
</dbReference>
<name>A0A178FJN1_TRIVO</name>
<evidence type="ECO:0000256" key="1">
    <source>
        <dbReference type="ARBA" id="ARBA00013064"/>
    </source>
</evidence>
<evidence type="ECO:0000313" key="5">
    <source>
        <dbReference type="Proteomes" id="UP000243519"/>
    </source>
</evidence>
<dbReference type="CDD" id="cd16343">
    <property type="entry name" value="LMWPTP"/>
    <property type="match status" value="1"/>
</dbReference>
<dbReference type="PANTHER" id="PTHR11717">
    <property type="entry name" value="LOW MOLECULAR WEIGHT PROTEIN TYROSINE PHOSPHATASE"/>
    <property type="match status" value="1"/>
</dbReference>
<organism evidence="4 5">
    <name type="scientific">Trichophyton violaceum</name>
    <dbReference type="NCBI Taxonomy" id="34388"/>
    <lineage>
        <taxon>Eukaryota</taxon>
        <taxon>Fungi</taxon>
        <taxon>Dikarya</taxon>
        <taxon>Ascomycota</taxon>
        <taxon>Pezizomycotina</taxon>
        <taxon>Eurotiomycetes</taxon>
        <taxon>Eurotiomycetidae</taxon>
        <taxon>Onygenales</taxon>
        <taxon>Arthrodermataceae</taxon>
        <taxon>Trichophyton</taxon>
    </lineage>
</organism>
<dbReference type="InterPro" id="IPR023485">
    <property type="entry name" value="Ptyr_pPase"/>
</dbReference>
<dbReference type="AlphaFoldDB" id="A0A178FJN1"/>
<reference evidence="4 5" key="1">
    <citation type="submission" date="2016-05" db="EMBL/GenBank/DDBJ databases">
        <title>Genome sequencing of Trichophyton violaceum CMCC(F)T3l isolated from hair.</title>
        <authorList>
            <person name="Zhan P."/>
            <person name="Tao Y."/>
            <person name="Liu W."/>
        </authorList>
    </citation>
    <scope>NUCLEOTIDE SEQUENCE [LARGE SCALE GENOMIC DNA]</scope>
    <source>
        <strain evidence="5">CMCC(F)T3l</strain>
    </source>
</reference>
<dbReference type="InterPro" id="IPR036196">
    <property type="entry name" value="Ptyr_pPase_sf"/>
</dbReference>
<dbReference type="EC" id="3.1.3.48" evidence="1"/>
<dbReference type="InterPro" id="IPR050438">
    <property type="entry name" value="LMW_PTPase"/>
</dbReference>
<keyword evidence="5" id="KW-1185">Reference proteome</keyword>